<evidence type="ECO:0000313" key="3">
    <source>
        <dbReference type="WBParaSite" id="Gr19_v10_g12831.t1"/>
    </source>
</evidence>
<feature type="chain" id="PRO_5037229334" evidence="1">
    <location>
        <begin position="23"/>
        <end position="101"/>
    </location>
</feature>
<keyword evidence="2" id="KW-1185">Reference proteome</keyword>
<reference evidence="3" key="1">
    <citation type="submission" date="2022-11" db="UniProtKB">
        <authorList>
            <consortium name="WormBaseParasite"/>
        </authorList>
    </citation>
    <scope>IDENTIFICATION</scope>
</reference>
<feature type="signal peptide" evidence="1">
    <location>
        <begin position="1"/>
        <end position="22"/>
    </location>
</feature>
<proteinExistence type="predicted"/>
<evidence type="ECO:0000313" key="2">
    <source>
        <dbReference type="Proteomes" id="UP000887572"/>
    </source>
</evidence>
<dbReference type="AlphaFoldDB" id="A0A914GZN5"/>
<sequence>MLSWGSAVQFVLLFCSIGPVFGDVRRDLSEENEVLLLIPFNVRHMAKRHAFDFAGGGHRFLQLSGRTVKRGIPLLLPMPWNQQQHKINIRRTSARNWLHFG</sequence>
<protein>
    <submittedName>
        <fullName evidence="3">Secreted protein</fullName>
    </submittedName>
</protein>
<name>A0A914GZN5_GLORO</name>
<dbReference type="WBParaSite" id="Gr19_v10_g12831.t1">
    <property type="protein sequence ID" value="Gr19_v10_g12831.t1"/>
    <property type="gene ID" value="Gr19_v10_g12831"/>
</dbReference>
<organism evidence="2 3">
    <name type="scientific">Globodera rostochiensis</name>
    <name type="common">Golden nematode worm</name>
    <name type="synonym">Heterodera rostochiensis</name>
    <dbReference type="NCBI Taxonomy" id="31243"/>
    <lineage>
        <taxon>Eukaryota</taxon>
        <taxon>Metazoa</taxon>
        <taxon>Ecdysozoa</taxon>
        <taxon>Nematoda</taxon>
        <taxon>Chromadorea</taxon>
        <taxon>Rhabditida</taxon>
        <taxon>Tylenchina</taxon>
        <taxon>Tylenchomorpha</taxon>
        <taxon>Tylenchoidea</taxon>
        <taxon>Heteroderidae</taxon>
        <taxon>Heteroderinae</taxon>
        <taxon>Globodera</taxon>
    </lineage>
</organism>
<dbReference type="Proteomes" id="UP000887572">
    <property type="component" value="Unplaced"/>
</dbReference>
<evidence type="ECO:0000256" key="1">
    <source>
        <dbReference type="SAM" id="SignalP"/>
    </source>
</evidence>
<accession>A0A914GZN5</accession>
<keyword evidence="1" id="KW-0732">Signal</keyword>